<organism evidence="1 2">
    <name type="scientific">Cetraspora pellucida</name>
    <dbReference type="NCBI Taxonomy" id="1433469"/>
    <lineage>
        <taxon>Eukaryota</taxon>
        <taxon>Fungi</taxon>
        <taxon>Fungi incertae sedis</taxon>
        <taxon>Mucoromycota</taxon>
        <taxon>Glomeromycotina</taxon>
        <taxon>Glomeromycetes</taxon>
        <taxon>Diversisporales</taxon>
        <taxon>Gigasporaceae</taxon>
        <taxon>Cetraspora</taxon>
    </lineage>
</organism>
<feature type="non-terminal residue" evidence="1">
    <location>
        <position position="1"/>
    </location>
</feature>
<dbReference type="EMBL" id="CAJVPW010015260">
    <property type="protein sequence ID" value="CAG8660449.1"/>
    <property type="molecule type" value="Genomic_DNA"/>
</dbReference>
<evidence type="ECO:0000313" key="2">
    <source>
        <dbReference type="Proteomes" id="UP000789366"/>
    </source>
</evidence>
<sequence length="169" mass="19527">MDGYTSNNASENETITLKSSDGIEFHIDTRIANRYTLLNNWNSGGTYWFTAFKKSACLPNVTGKVLEKVLEWCEHHINDPLPNYDDDDSRRRNTVIDDWDQNFLNRVDQDMLFDIILAANYLDIKLLLDIGCKTVANMIKGKSPEELRSSFNIVNDFTPEEEEAIRREN</sequence>
<comment type="caution">
    <text evidence="1">The sequence shown here is derived from an EMBL/GenBank/DDBJ whole genome shotgun (WGS) entry which is preliminary data.</text>
</comment>
<proteinExistence type="predicted"/>
<accession>A0ACA9NQ88</accession>
<gene>
    <name evidence="1" type="ORF">SPELUC_LOCUS9252</name>
</gene>
<name>A0ACA9NQ88_9GLOM</name>
<reference evidence="1" key="1">
    <citation type="submission" date="2021-06" db="EMBL/GenBank/DDBJ databases">
        <authorList>
            <person name="Kallberg Y."/>
            <person name="Tangrot J."/>
            <person name="Rosling A."/>
        </authorList>
    </citation>
    <scope>NUCLEOTIDE SEQUENCE</scope>
    <source>
        <strain evidence="1">28 12/20/2015</strain>
    </source>
</reference>
<feature type="non-terminal residue" evidence="1">
    <location>
        <position position="169"/>
    </location>
</feature>
<keyword evidence="2" id="KW-1185">Reference proteome</keyword>
<protein>
    <submittedName>
        <fullName evidence="1">6674_t:CDS:1</fullName>
    </submittedName>
</protein>
<dbReference type="Proteomes" id="UP000789366">
    <property type="component" value="Unassembled WGS sequence"/>
</dbReference>
<evidence type="ECO:0000313" key="1">
    <source>
        <dbReference type="EMBL" id="CAG8660449.1"/>
    </source>
</evidence>